<name>A0A8H6HHV3_9AGAR</name>
<feature type="binding site" evidence="5">
    <location>
        <position position="146"/>
    </location>
    <ligand>
        <name>Mg(2+)</name>
        <dbReference type="ChEBI" id="CHEBI:18420"/>
        <label>1</label>
    </ligand>
</feature>
<evidence type="ECO:0000256" key="3">
    <source>
        <dbReference type="ARBA" id="ARBA00022801"/>
    </source>
</evidence>
<keyword evidence="9" id="KW-1185">Reference proteome</keyword>
<organism evidence="8 9">
    <name type="scientific">Ephemerocybe angulata</name>
    <dbReference type="NCBI Taxonomy" id="980116"/>
    <lineage>
        <taxon>Eukaryota</taxon>
        <taxon>Fungi</taxon>
        <taxon>Dikarya</taxon>
        <taxon>Basidiomycota</taxon>
        <taxon>Agaricomycotina</taxon>
        <taxon>Agaricomycetes</taxon>
        <taxon>Agaricomycetidae</taxon>
        <taxon>Agaricales</taxon>
        <taxon>Agaricineae</taxon>
        <taxon>Psathyrellaceae</taxon>
        <taxon>Ephemerocybe</taxon>
    </lineage>
</organism>
<dbReference type="GO" id="GO:0008311">
    <property type="term" value="F:double-stranded DNA 3'-5' DNA exonuclease activity"/>
    <property type="evidence" value="ECO:0007669"/>
    <property type="project" value="TreeGrafter"/>
</dbReference>
<comment type="similarity">
    <text evidence="1">Belongs to the DNA repair enzymes AP/ExoA family.</text>
</comment>
<dbReference type="InterPro" id="IPR004808">
    <property type="entry name" value="AP_endonuc_1"/>
</dbReference>
<evidence type="ECO:0000313" key="9">
    <source>
        <dbReference type="Proteomes" id="UP000521943"/>
    </source>
</evidence>
<dbReference type="Proteomes" id="UP000521943">
    <property type="component" value="Unassembled WGS sequence"/>
</dbReference>
<reference evidence="8 9" key="1">
    <citation type="submission" date="2020-07" db="EMBL/GenBank/DDBJ databases">
        <title>Comparative genomics of pyrophilous fungi reveals a link between fire events and developmental genes.</title>
        <authorList>
            <consortium name="DOE Joint Genome Institute"/>
            <person name="Steindorff A.S."/>
            <person name="Carver A."/>
            <person name="Calhoun S."/>
            <person name="Stillman K."/>
            <person name="Liu H."/>
            <person name="Lipzen A."/>
            <person name="Pangilinan J."/>
            <person name="Labutti K."/>
            <person name="Bruns T.D."/>
            <person name="Grigoriev I.V."/>
        </authorList>
    </citation>
    <scope>NUCLEOTIDE SEQUENCE [LARGE SCALE GENOMIC DNA]</scope>
    <source>
        <strain evidence="8 9">CBS 144469</strain>
    </source>
</reference>
<gene>
    <name evidence="8" type="ORF">DFP72DRAFT_823032</name>
</gene>
<feature type="site" description="Transition state stabilizer" evidence="6">
    <location>
        <position position="146"/>
    </location>
</feature>
<dbReference type="GO" id="GO:0046872">
    <property type="term" value="F:metal ion binding"/>
    <property type="evidence" value="ECO:0007669"/>
    <property type="project" value="UniProtKB-KW"/>
</dbReference>
<feature type="domain" description="Endonuclease/exonuclease/phosphatase" evidence="7">
    <location>
        <begin position="16"/>
        <end position="152"/>
    </location>
</feature>
<proteinExistence type="inferred from homology"/>
<dbReference type="AlphaFoldDB" id="A0A8H6HHV3"/>
<evidence type="ECO:0000256" key="4">
    <source>
        <dbReference type="ARBA" id="ARBA00022842"/>
    </source>
</evidence>
<dbReference type="SUPFAM" id="SSF56219">
    <property type="entry name" value="DNase I-like"/>
    <property type="match status" value="1"/>
</dbReference>
<keyword evidence="2 5" id="KW-0479">Metal-binding</keyword>
<dbReference type="Pfam" id="PF03372">
    <property type="entry name" value="Exo_endo_phos"/>
    <property type="match status" value="1"/>
</dbReference>
<evidence type="ECO:0000256" key="2">
    <source>
        <dbReference type="ARBA" id="ARBA00022723"/>
    </source>
</evidence>
<keyword evidence="5" id="KW-0464">Manganese</keyword>
<dbReference type="EMBL" id="JACGCI010000091">
    <property type="protein sequence ID" value="KAF6746602.1"/>
    <property type="molecule type" value="Genomic_DNA"/>
</dbReference>
<dbReference type="InterPro" id="IPR005135">
    <property type="entry name" value="Endo/exonuclease/phosphatase"/>
</dbReference>
<comment type="caution">
    <text evidence="8">The sequence shown here is derived from an EMBL/GenBank/DDBJ whole genome shotgun (WGS) entry which is preliminary data.</text>
</comment>
<keyword evidence="3" id="KW-0378">Hydrolase</keyword>
<evidence type="ECO:0000256" key="6">
    <source>
        <dbReference type="PIRSR" id="PIRSR604808-3"/>
    </source>
</evidence>
<dbReference type="GO" id="GO:0006284">
    <property type="term" value="P:base-excision repair"/>
    <property type="evidence" value="ECO:0007669"/>
    <property type="project" value="TreeGrafter"/>
</dbReference>
<dbReference type="PANTHER" id="PTHR22748:SF6">
    <property type="entry name" value="DNA-(APURINIC OR APYRIMIDINIC SITE) ENDONUCLEASE"/>
    <property type="match status" value="1"/>
</dbReference>
<comment type="cofactor">
    <cofactor evidence="5">
        <name>Mg(2+)</name>
        <dbReference type="ChEBI" id="CHEBI:18420"/>
    </cofactor>
    <cofactor evidence="5">
        <name>Mn(2+)</name>
        <dbReference type="ChEBI" id="CHEBI:29035"/>
    </cofactor>
    <text evidence="5">Probably binds two magnesium or manganese ions per subunit.</text>
</comment>
<dbReference type="GO" id="GO:0005634">
    <property type="term" value="C:nucleus"/>
    <property type="evidence" value="ECO:0007669"/>
    <property type="project" value="TreeGrafter"/>
</dbReference>
<protein>
    <recommendedName>
        <fullName evidence="7">Endonuclease/exonuclease/phosphatase domain-containing protein</fullName>
    </recommendedName>
</protein>
<evidence type="ECO:0000313" key="8">
    <source>
        <dbReference type="EMBL" id="KAF6746602.1"/>
    </source>
</evidence>
<evidence type="ECO:0000256" key="5">
    <source>
        <dbReference type="PIRSR" id="PIRSR604808-2"/>
    </source>
</evidence>
<accession>A0A8H6HHV3</accession>
<keyword evidence="4 5" id="KW-0460">Magnesium</keyword>
<evidence type="ECO:0000256" key="1">
    <source>
        <dbReference type="ARBA" id="ARBA00007092"/>
    </source>
</evidence>
<dbReference type="OrthoDB" id="3264871at2759"/>
<feature type="binding site" evidence="5">
    <location>
        <position position="32"/>
    </location>
    <ligand>
        <name>Mg(2+)</name>
        <dbReference type="ChEBI" id="CHEBI:18420"/>
        <label>1</label>
    </ligand>
</feature>
<dbReference type="InterPro" id="IPR036691">
    <property type="entry name" value="Endo/exonu/phosph_ase_sf"/>
</dbReference>
<evidence type="ECO:0000259" key="7">
    <source>
        <dbReference type="Pfam" id="PF03372"/>
    </source>
</evidence>
<feature type="binding site" evidence="5">
    <location>
        <position position="144"/>
    </location>
    <ligand>
        <name>Mg(2+)</name>
        <dbReference type="ChEBI" id="CHEBI:18420"/>
        <label>1</label>
    </ligand>
</feature>
<dbReference type="GO" id="GO:0008081">
    <property type="term" value="F:phosphoric diester hydrolase activity"/>
    <property type="evidence" value="ECO:0007669"/>
    <property type="project" value="TreeGrafter"/>
</dbReference>
<dbReference type="Gene3D" id="3.60.10.10">
    <property type="entry name" value="Endonuclease/exonuclease/phosphatase"/>
    <property type="match status" value="1"/>
</dbReference>
<dbReference type="PANTHER" id="PTHR22748">
    <property type="entry name" value="AP ENDONUCLEASE"/>
    <property type="match status" value="1"/>
</dbReference>
<sequence>MKGGGTAHTHGKWRTISRMMKTSSLSILALQETHLTEEHRNELERRYDRMKIYSSPDPDNETGKGGVAIILNKHNTSWQDAQVEYTIPGRAITLTVKWGHSSTMRITAIYAPAGTATEKAVFWTTLRDIWRADRTKKPDILLGDLNMHQEKARPVWGVWHGHHGCTIAAHP</sequence>
<dbReference type="GO" id="GO:0003906">
    <property type="term" value="F:DNA-(apurinic or apyrimidinic site) endonuclease activity"/>
    <property type="evidence" value="ECO:0007669"/>
    <property type="project" value="TreeGrafter"/>
</dbReference>